<comment type="caution">
    <text evidence="4">The sequence shown here is derived from an EMBL/GenBank/DDBJ whole genome shotgun (WGS) entry which is preliminary data.</text>
</comment>
<keyword evidence="1" id="KW-1133">Transmembrane helix</keyword>
<dbReference type="EMBL" id="JAMZEL010000005">
    <property type="protein sequence ID" value="MCP1383800.1"/>
    <property type="molecule type" value="Genomic_DNA"/>
</dbReference>
<protein>
    <submittedName>
        <fullName evidence="4">Gliding motility-associated ABC transporter substrate-binding protein GldG</fullName>
    </submittedName>
</protein>
<feature type="domain" description="ABC-type uncharacterised transport system" evidence="2">
    <location>
        <begin position="183"/>
        <end position="477"/>
    </location>
</feature>
<evidence type="ECO:0000259" key="3">
    <source>
        <dbReference type="Pfam" id="PF23357"/>
    </source>
</evidence>
<dbReference type="InterPro" id="IPR019196">
    <property type="entry name" value="ABC_transp_unknown"/>
</dbReference>
<gene>
    <name evidence="4" type="primary">gldG</name>
    <name evidence="4" type="ORF">NCI00_15240</name>
</gene>
<dbReference type="RefSeq" id="WP_253528911.1">
    <property type="nucleotide sequence ID" value="NZ_JAMZEL010000005.1"/>
</dbReference>
<proteinExistence type="predicted"/>
<dbReference type="NCBIfam" id="TIGR03521">
    <property type="entry name" value="GldG"/>
    <property type="match status" value="1"/>
</dbReference>
<feature type="domain" description="DUF7088" evidence="3">
    <location>
        <begin position="33"/>
        <end position="135"/>
    </location>
</feature>
<evidence type="ECO:0000259" key="2">
    <source>
        <dbReference type="Pfam" id="PF09822"/>
    </source>
</evidence>
<dbReference type="InterPro" id="IPR019863">
    <property type="entry name" value="Motility-assoc_ABC-rel_GldG"/>
</dbReference>
<reference evidence="4 5" key="1">
    <citation type="submission" date="2022-06" db="EMBL/GenBank/DDBJ databases">
        <title>Runella sp. S5 genome sequencing.</title>
        <authorList>
            <person name="Park S."/>
        </authorList>
    </citation>
    <scope>NUCLEOTIDE SEQUENCE [LARGE SCALE GENOMIC DNA]</scope>
    <source>
        <strain evidence="4 5">S5</strain>
    </source>
</reference>
<evidence type="ECO:0000256" key="1">
    <source>
        <dbReference type="SAM" id="Phobius"/>
    </source>
</evidence>
<dbReference type="InterPro" id="IPR055396">
    <property type="entry name" value="DUF7088"/>
</dbReference>
<dbReference type="Pfam" id="PF23357">
    <property type="entry name" value="DUF7088"/>
    <property type="match status" value="1"/>
</dbReference>
<sequence>MKQRIVKIAVFLIALIGVNVLASFVFFRWDLTEEKRYSISDATKRLLQNLDGQVVVKVYLTGDFPAGFERLERAVQETLESFSDYAGANIAYRFIEPNDPKLQEELTQKGLIPTNLFANEDGKRTERLVFPGAMLVYEGKEYPVQLLKGNQSASPEERLNQSYEGVEFELASAIRRLTLKEHKRIGILVGHTKVPPPRFSDLLATLQQNYDLYFDVQNPDSWEKGDLLIIPKPDLPFTEDEKYRLDQFVMRGGKLVIFADGARVDSVSLEGTFAQPSALNLDDLLFKYGCRINQNLIKDLSCALLPLNVGNMGDKPQIKPLPWRFFPLINNFGKHPIVRNLDAIYTRFPSSIDTVDAPGIVKTPLLLTSQYTKLLKAPALVAYNEARQQPDPREYNAGVKNVALLLEGSFSSLYNNRLLPNDPRMSSFVGKGKPAKILVVSDGDMLVNDIDYARDAPFPLGYDRLSGKTFANKDFVLYAIDYLMDSEGLITARNKQVTLRPLDKIRLKEERTQWQLLNLLAPLVLIGLLGGAWQWIRKRKYATG</sequence>
<accession>A0ABT1FPV4</accession>
<evidence type="ECO:0000313" key="5">
    <source>
        <dbReference type="Proteomes" id="UP001204772"/>
    </source>
</evidence>
<keyword evidence="5" id="KW-1185">Reference proteome</keyword>
<dbReference type="Proteomes" id="UP001204772">
    <property type="component" value="Unassembled WGS sequence"/>
</dbReference>
<name>A0ABT1FPV4_9BACT</name>
<feature type="transmembrane region" description="Helical" evidence="1">
    <location>
        <begin position="514"/>
        <end position="536"/>
    </location>
</feature>
<organism evidence="4 5">
    <name type="scientific">Runella salmonicolor</name>
    <dbReference type="NCBI Taxonomy" id="2950278"/>
    <lineage>
        <taxon>Bacteria</taxon>
        <taxon>Pseudomonadati</taxon>
        <taxon>Bacteroidota</taxon>
        <taxon>Cytophagia</taxon>
        <taxon>Cytophagales</taxon>
        <taxon>Spirosomataceae</taxon>
        <taxon>Runella</taxon>
    </lineage>
</organism>
<dbReference type="Pfam" id="PF09822">
    <property type="entry name" value="ABC_transp_aux"/>
    <property type="match status" value="1"/>
</dbReference>
<keyword evidence="1" id="KW-0472">Membrane</keyword>
<evidence type="ECO:0000313" key="4">
    <source>
        <dbReference type="EMBL" id="MCP1383800.1"/>
    </source>
</evidence>
<keyword evidence="1" id="KW-0812">Transmembrane</keyword>